<comment type="caution">
    <text evidence="1">The sequence shown here is derived from an EMBL/GenBank/DDBJ whole genome shotgun (WGS) entry which is preliminary data.</text>
</comment>
<evidence type="ECO:0008006" key="3">
    <source>
        <dbReference type="Google" id="ProtNLM"/>
    </source>
</evidence>
<accession>A0A2A2G8P0</accession>
<dbReference type="InterPro" id="IPR026349">
    <property type="entry name" value="CHP04255"/>
</dbReference>
<sequence>MPLPIPGSAPEISGTEVHWNFSSVDKKWRVVLAANAITLETKDYNGHIDFIKRFGFILNALADTVQPTVMIRIGYRYINRLQSPEDLSNIQILVRENLIGLADAKIRENVVQSVAQSTCRTKEGGIVVHWGILPPNTAMSDLMDRLDTNSWILDIDAFTQPEQAEEFIVDKALTSLNYLSDRAYAFFRWAITEEFLKRFGG</sequence>
<proteinExistence type="predicted"/>
<protein>
    <recommendedName>
        <fullName evidence="3">TIGR04255 family protein</fullName>
    </recommendedName>
</protein>
<gene>
    <name evidence="1" type="ORF">CK240_17535</name>
</gene>
<evidence type="ECO:0000313" key="1">
    <source>
        <dbReference type="EMBL" id="PAU93202.1"/>
    </source>
</evidence>
<name>A0A2A2G8P0_9RHOB</name>
<dbReference type="EMBL" id="NSJZ01000070">
    <property type="protein sequence ID" value="PAU93202.1"/>
    <property type="molecule type" value="Genomic_DNA"/>
</dbReference>
<dbReference type="AlphaFoldDB" id="A0A2A2G8P0"/>
<dbReference type="NCBIfam" id="TIGR04255">
    <property type="entry name" value="sporadTIGR04255"/>
    <property type="match status" value="1"/>
</dbReference>
<keyword evidence="2" id="KW-1185">Reference proteome</keyword>
<dbReference type="Proteomes" id="UP000218023">
    <property type="component" value="Unassembled WGS sequence"/>
</dbReference>
<evidence type="ECO:0000313" key="2">
    <source>
        <dbReference type="Proteomes" id="UP000218023"/>
    </source>
</evidence>
<organism evidence="1 2">
    <name type="scientific">Paracoccus salipaludis</name>
    <dbReference type="NCBI Taxonomy" id="2032623"/>
    <lineage>
        <taxon>Bacteria</taxon>
        <taxon>Pseudomonadati</taxon>
        <taxon>Pseudomonadota</taxon>
        <taxon>Alphaproteobacteria</taxon>
        <taxon>Rhodobacterales</taxon>
        <taxon>Paracoccaceae</taxon>
        <taxon>Paracoccus</taxon>
    </lineage>
</organism>
<reference evidence="1 2" key="1">
    <citation type="submission" date="2017-09" db="EMBL/GenBank/DDBJ databases">
        <title>Paracoccus alkalisoli sp. nov., isolated from saline alkaline soil.</title>
        <authorList>
            <person name="Dong X."/>
            <person name="Zhang G."/>
        </authorList>
    </citation>
    <scope>NUCLEOTIDE SEQUENCE [LARGE SCALE GENOMIC DNA]</scope>
    <source>
        <strain evidence="1 2">WN007</strain>
    </source>
</reference>